<dbReference type="GO" id="GO:0016829">
    <property type="term" value="F:lyase activity"/>
    <property type="evidence" value="ECO:0007669"/>
    <property type="project" value="UniProtKB-KW"/>
</dbReference>
<dbReference type="PANTHER" id="PTHR42905">
    <property type="entry name" value="PHOSPHOENOLPYRUVATE CARBOXYLASE"/>
    <property type="match status" value="1"/>
</dbReference>
<reference evidence="2" key="1">
    <citation type="journal article" date="2019" name="Int. J. Syst. Evol. Microbiol.">
        <title>The Global Catalogue of Microorganisms (GCM) 10K type strain sequencing project: providing services to taxonomists for standard genome sequencing and annotation.</title>
        <authorList>
            <consortium name="The Broad Institute Genomics Platform"/>
            <consortium name="The Broad Institute Genome Sequencing Center for Infectious Disease"/>
            <person name="Wu L."/>
            <person name="Ma J."/>
        </authorList>
    </citation>
    <scope>NUCLEOTIDE SEQUENCE [LARGE SCALE GENOMIC DNA]</scope>
    <source>
        <strain evidence="2">JCM 16904</strain>
    </source>
</reference>
<evidence type="ECO:0000313" key="2">
    <source>
        <dbReference type="Proteomes" id="UP001500902"/>
    </source>
</evidence>
<evidence type="ECO:0000313" key="1">
    <source>
        <dbReference type="EMBL" id="GAA3646121.1"/>
    </source>
</evidence>
<gene>
    <name evidence="1" type="ORF">GCM10022224_006050</name>
</gene>
<dbReference type="RefSeq" id="WP_344872685.1">
    <property type="nucleotide sequence ID" value="NZ_BAAAZP010000009.1"/>
</dbReference>
<dbReference type="Pfam" id="PF13714">
    <property type="entry name" value="PEP_mutase"/>
    <property type="match status" value="1"/>
</dbReference>
<dbReference type="SUPFAM" id="SSF51621">
    <property type="entry name" value="Phosphoenolpyruvate/pyruvate domain"/>
    <property type="match status" value="1"/>
</dbReference>
<dbReference type="Gene3D" id="3.20.20.60">
    <property type="entry name" value="Phosphoenolpyruvate-binding domains"/>
    <property type="match status" value="1"/>
</dbReference>
<protein>
    <submittedName>
        <fullName evidence="1">Isocitrate lyase/phosphoenolpyruvate mutase family protein</fullName>
    </submittedName>
</protein>
<dbReference type="InterPro" id="IPR015813">
    <property type="entry name" value="Pyrv/PenolPyrv_kinase-like_dom"/>
</dbReference>
<dbReference type="PANTHER" id="PTHR42905:SF16">
    <property type="entry name" value="CARBOXYPHOSPHONOENOLPYRUVATE PHOSPHONOMUTASE-LIKE PROTEIN (AFU_ORTHOLOGUE AFUA_5G07230)"/>
    <property type="match status" value="1"/>
</dbReference>
<dbReference type="Proteomes" id="UP001500902">
    <property type="component" value="Unassembled WGS sequence"/>
</dbReference>
<comment type="caution">
    <text evidence="1">The sequence shown here is derived from an EMBL/GenBank/DDBJ whole genome shotgun (WGS) entry which is preliminary data.</text>
</comment>
<dbReference type="InterPro" id="IPR040442">
    <property type="entry name" value="Pyrv_kinase-like_dom_sf"/>
</dbReference>
<sequence>MTAADKANRLRSLQNESVLLLPNAWDAASAAVIAAAGAPAIATTSAGVSWSQGRQDGQALSRSDAIGIVARIAAVVDVPVTADIEGGYDDLTATITDVIAAGAVGVNLEDSRAAGGPLHTVEEQTARIRRARAAATHAGLDELVLNARTDVILFGLGDLDEVIARTHAYAEAGADSIFVPGLLDLTALRTLAEAAPIPVNAMAMAGGPDVAALTAAGVRRISLGMAVAQAAYTTARQVTLELLGKGTFDSLDGALGFGELNDLFTE</sequence>
<keyword evidence="2" id="KW-1185">Reference proteome</keyword>
<organism evidence="1 2">
    <name type="scientific">Nonomuraea antimicrobica</name>
    <dbReference type="NCBI Taxonomy" id="561173"/>
    <lineage>
        <taxon>Bacteria</taxon>
        <taxon>Bacillati</taxon>
        <taxon>Actinomycetota</taxon>
        <taxon>Actinomycetes</taxon>
        <taxon>Streptosporangiales</taxon>
        <taxon>Streptosporangiaceae</taxon>
        <taxon>Nonomuraea</taxon>
    </lineage>
</organism>
<proteinExistence type="predicted"/>
<dbReference type="InterPro" id="IPR039556">
    <property type="entry name" value="ICL/PEPM"/>
</dbReference>
<keyword evidence="1" id="KW-0456">Lyase</keyword>
<name>A0ABP7B2D0_9ACTN</name>
<dbReference type="EMBL" id="BAAAZP010000009">
    <property type="protein sequence ID" value="GAA3646121.1"/>
    <property type="molecule type" value="Genomic_DNA"/>
</dbReference>
<accession>A0ABP7B2D0</accession>
<dbReference type="CDD" id="cd00377">
    <property type="entry name" value="ICL_PEPM"/>
    <property type="match status" value="1"/>
</dbReference>